<comment type="caution">
    <text evidence="1">The sequence shown here is derived from an EMBL/GenBank/DDBJ whole genome shotgun (WGS) entry which is preliminary data.</text>
</comment>
<dbReference type="OrthoDB" id="10310960at2759"/>
<dbReference type="EMBL" id="BMAO01029126">
    <property type="protein sequence ID" value="GFR29544.1"/>
    <property type="molecule type" value="Genomic_DNA"/>
</dbReference>
<evidence type="ECO:0000313" key="2">
    <source>
        <dbReference type="Proteomes" id="UP000887116"/>
    </source>
</evidence>
<dbReference type="AlphaFoldDB" id="A0A8X6M346"/>
<reference evidence="1" key="1">
    <citation type="submission" date="2020-07" db="EMBL/GenBank/DDBJ databases">
        <title>Multicomponent nature underlies the extraordinary mechanical properties of spider dragline silk.</title>
        <authorList>
            <person name="Kono N."/>
            <person name="Nakamura H."/>
            <person name="Mori M."/>
            <person name="Yoshida Y."/>
            <person name="Ohtoshi R."/>
            <person name="Malay A.D."/>
            <person name="Moran D.A.P."/>
            <person name="Tomita M."/>
            <person name="Numata K."/>
            <person name="Arakawa K."/>
        </authorList>
    </citation>
    <scope>NUCLEOTIDE SEQUENCE</scope>
</reference>
<keyword evidence="2" id="KW-1185">Reference proteome</keyword>
<evidence type="ECO:0000313" key="1">
    <source>
        <dbReference type="EMBL" id="GFR29544.1"/>
    </source>
</evidence>
<sequence length="101" mass="11267">MVMSNGGSLWVPMENEEDVCLFHNLSRTTAVLQGEATEYSCGGRTDSGTAMQDRQSSRERAMEQRWFCPGFMLGDGVNVWQVKEDCRSGGIIDILYGVLRP</sequence>
<dbReference type="Proteomes" id="UP000887116">
    <property type="component" value="Unassembled WGS sequence"/>
</dbReference>
<name>A0A8X6M346_TRICU</name>
<proteinExistence type="predicted"/>
<organism evidence="1 2">
    <name type="scientific">Trichonephila clavata</name>
    <name type="common">Joro spider</name>
    <name type="synonym">Nephila clavata</name>
    <dbReference type="NCBI Taxonomy" id="2740835"/>
    <lineage>
        <taxon>Eukaryota</taxon>
        <taxon>Metazoa</taxon>
        <taxon>Ecdysozoa</taxon>
        <taxon>Arthropoda</taxon>
        <taxon>Chelicerata</taxon>
        <taxon>Arachnida</taxon>
        <taxon>Araneae</taxon>
        <taxon>Araneomorphae</taxon>
        <taxon>Entelegynae</taxon>
        <taxon>Araneoidea</taxon>
        <taxon>Nephilidae</taxon>
        <taxon>Trichonephila</taxon>
    </lineage>
</organism>
<accession>A0A8X6M346</accession>
<gene>
    <name evidence="1" type="ORF">TNCT_627571</name>
</gene>
<protein>
    <submittedName>
        <fullName evidence="1">Uncharacterized protein</fullName>
    </submittedName>
</protein>